<keyword evidence="4 5" id="KW-0472">Membrane</keyword>
<dbReference type="EMBL" id="JALXSQ010000061">
    <property type="protein sequence ID" value="MCT2043627.1"/>
    <property type="molecule type" value="Genomic_DNA"/>
</dbReference>
<gene>
    <name evidence="7" type="ORF">M3D15_09860</name>
</gene>
<evidence type="ECO:0000256" key="5">
    <source>
        <dbReference type="SAM" id="Phobius"/>
    </source>
</evidence>
<feature type="transmembrane region" description="Helical" evidence="5">
    <location>
        <begin position="55"/>
        <end position="73"/>
    </location>
</feature>
<name>A0ABT2HZ80_9MICO</name>
<dbReference type="PANTHER" id="PTHR23508">
    <property type="entry name" value="CARBOXYLIC ACID TRANSPORTER PROTEIN HOMOLOG"/>
    <property type="match status" value="1"/>
</dbReference>
<protein>
    <submittedName>
        <fullName evidence="7">MFS transporter</fullName>
    </submittedName>
</protein>
<organism evidence="7 8">
    <name type="scientific">Pseudoclavibacter albus</name>
    <dbReference type="NCBI Taxonomy" id="272241"/>
    <lineage>
        <taxon>Bacteria</taxon>
        <taxon>Bacillati</taxon>
        <taxon>Actinomycetota</taxon>
        <taxon>Actinomycetes</taxon>
        <taxon>Micrococcales</taxon>
        <taxon>Microbacteriaceae</taxon>
        <taxon>Pseudoclavibacter</taxon>
    </lineage>
</organism>
<feature type="transmembrane region" description="Helical" evidence="5">
    <location>
        <begin position="110"/>
        <end position="130"/>
    </location>
</feature>
<evidence type="ECO:0000256" key="1">
    <source>
        <dbReference type="ARBA" id="ARBA00004651"/>
    </source>
</evidence>
<feature type="transmembrane region" description="Helical" evidence="5">
    <location>
        <begin position="250"/>
        <end position="268"/>
    </location>
</feature>
<dbReference type="RefSeq" id="WP_260104721.1">
    <property type="nucleotide sequence ID" value="NZ_JALXSQ010000061.1"/>
</dbReference>
<reference evidence="7 8" key="1">
    <citation type="submission" date="2022-04" db="EMBL/GenBank/DDBJ databases">
        <title>Human microbiome associated bacterial genomes.</title>
        <authorList>
            <person name="Sandstrom S."/>
            <person name="Salamzade R."/>
            <person name="Kalan L.R."/>
        </authorList>
    </citation>
    <scope>NUCLEOTIDE SEQUENCE [LARGE SCALE GENOMIC DNA]</scope>
    <source>
        <strain evidence="8">p3-SID1799</strain>
    </source>
</reference>
<dbReference type="Proteomes" id="UP001525379">
    <property type="component" value="Unassembled WGS sequence"/>
</dbReference>
<dbReference type="InterPro" id="IPR020846">
    <property type="entry name" value="MFS_dom"/>
</dbReference>
<feature type="transmembrane region" description="Helical" evidence="5">
    <location>
        <begin position="142"/>
        <end position="163"/>
    </location>
</feature>
<feature type="transmembrane region" description="Helical" evidence="5">
    <location>
        <begin position="343"/>
        <end position="366"/>
    </location>
</feature>
<feature type="domain" description="Major facilitator superfamily (MFS) profile" evidence="6">
    <location>
        <begin position="19"/>
        <end position="432"/>
    </location>
</feature>
<accession>A0ABT2HZ80</accession>
<sequence length="451" mass="46189">MNLRHYLATARMSRAQWIIVAVCALLSALDGYDVLAMSFTSNAVSTELALSGTDLGLVLGAAGIGAGIGSLVFGPIGDRIGRRPALLASLALSTLGVALTVLSHDLTGLISWRLVTGIGVGGSLAAATVLASEFASERRHGLVLSLFTAGFPIGGALGGLAAAPIIQTFGWQGVFALGIALNLVVLALVAVFLPESLAFLAERRGASARIERELERLIQRLGVSEPVVVEAAPRQHGQFGAFAGLFSPRYLATTLAVWLTFFLLQAAYQFASSWTPKLLVKTGLTPEQGIFAVIAISIGGIAGALSYGALTSKWPARSVFAVLTALASLALAAFILTTSIVPLAFTAALLVGFFLNAAIAGVYTTAPTAYGPSLRSTGVGVALGVGKIGGIASPVLVGALLDGGATPLALYLGTAVFLIVAIAGILKIEPYREDVAATAPATEPVTERQLV</sequence>
<evidence type="ECO:0000256" key="2">
    <source>
        <dbReference type="ARBA" id="ARBA00022692"/>
    </source>
</evidence>
<evidence type="ECO:0000313" key="8">
    <source>
        <dbReference type="Proteomes" id="UP001525379"/>
    </source>
</evidence>
<keyword evidence="8" id="KW-1185">Reference proteome</keyword>
<dbReference type="PANTHER" id="PTHR23508:SF10">
    <property type="entry name" value="CARBOXYLIC ACID TRANSPORTER PROTEIN HOMOLOG"/>
    <property type="match status" value="1"/>
</dbReference>
<evidence type="ECO:0000256" key="4">
    <source>
        <dbReference type="ARBA" id="ARBA00023136"/>
    </source>
</evidence>
<comment type="subcellular location">
    <subcellularLocation>
        <location evidence="1">Cell membrane</location>
        <topology evidence="1">Multi-pass membrane protein</topology>
    </subcellularLocation>
</comment>
<feature type="transmembrane region" description="Helical" evidence="5">
    <location>
        <begin position="169"/>
        <end position="193"/>
    </location>
</feature>
<dbReference type="PROSITE" id="PS50850">
    <property type="entry name" value="MFS"/>
    <property type="match status" value="1"/>
</dbReference>
<dbReference type="SUPFAM" id="SSF103473">
    <property type="entry name" value="MFS general substrate transporter"/>
    <property type="match status" value="1"/>
</dbReference>
<dbReference type="Gene3D" id="1.20.1250.20">
    <property type="entry name" value="MFS general substrate transporter like domains"/>
    <property type="match status" value="1"/>
</dbReference>
<feature type="transmembrane region" description="Helical" evidence="5">
    <location>
        <begin position="85"/>
        <end position="104"/>
    </location>
</feature>
<evidence type="ECO:0000313" key="7">
    <source>
        <dbReference type="EMBL" id="MCT2043627.1"/>
    </source>
</evidence>
<dbReference type="InterPro" id="IPR011701">
    <property type="entry name" value="MFS"/>
</dbReference>
<comment type="caution">
    <text evidence="7">The sequence shown here is derived from an EMBL/GenBank/DDBJ whole genome shotgun (WGS) entry which is preliminary data.</text>
</comment>
<feature type="transmembrane region" description="Helical" evidence="5">
    <location>
        <begin position="378"/>
        <end position="401"/>
    </location>
</feature>
<keyword evidence="2 5" id="KW-0812">Transmembrane</keyword>
<dbReference type="InterPro" id="IPR036259">
    <property type="entry name" value="MFS_trans_sf"/>
</dbReference>
<feature type="transmembrane region" description="Helical" evidence="5">
    <location>
        <begin position="407"/>
        <end position="426"/>
    </location>
</feature>
<evidence type="ECO:0000256" key="3">
    <source>
        <dbReference type="ARBA" id="ARBA00022989"/>
    </source>
</evidence>
<feature type="transmembrane region" description="Helical" evidence="5">
    <location>
        <begin position="319"/>
        <end position="337"/>
    </location>
</feature>
<proteinExistence type="predicted"/>
<keyword evidence="3 5" id="KW-1133">Transmembrane helix</keyword>
<dbReference type="Pfam" id="PF07690">
    <property type="entry name" value="MFS_1"/>
    <property type="match status" value="1"/>
</dbReference>
<feature type="transmembrane region" description="Helical" evidence="5">
    <location>
        <begin position="288"/>
        <end position="307"/>
    </location>
</feature>
<evidence type="ECO:0000259" key="6">
    <source>
        <dbReference type="PROSITE" id="PS50850"/>
    </source>
</evidence>